<dbReference type="KEGG" id="psco:LY89DRAFT_609265"/>
<accession>A0A194XLG2</accession>
<feature type="region of interest" description="Disordered" evidence="2">
    <location>
        <begin position="56"/>
        <end position="91"/>
    </location>
</feature>
<name>A0A194XLG2_MOLSC</name>
<evidence type="ECO:0000256" key="1">
    <source>
        <dbReference type="SAM" id="Coils"/>
    </source>
</evidence>
<keyword evidence="1" id="KW-0175">Coiled coil</keyword>
<evidence type="ECO:0000256" key="2">
    <source>
        <dbReference type="SAM" id="MobiDB-lite"/>
    </source>
</evidence>
<protein>
    <submittedName>
        <fullName evidence="3">Uncharacterized protein</fullName>
    </submittedName>
</protein>
<gene>
    <name evidence="3" type="ORF">LY89DRAFT_609265</name>
</gene>
<sequence>MDARERVESQIRRPSIKRPWDEDPVPPENVGIWPGRGLSLPPIDIASYRRPSLTLTAEDEGNARTRYGSEMRESGGSAKKPRYEQHDYNSLSRENLDLNGRILQTQASGRKTCKSMYTTPRSSQELPSFPPQQHAERWGRHIGDLGEAAGARESSSLCQRCRRLTTPLQEQDFVESCEVCCSEEVKLITLAAAKSLSQLQLKLLRKGNFGLRDSAQRDLISADCPPIEQFGLKHTLNWLLGAIYQINDLADQFVQHVASDISQSHDRDIIKSGTGTQDVLVDIMKRHIEAESDNPSRSVNDAIDPVSDARLHARRKSVASNLTNNEDFSSVRSPHDYHGGHSSLDAQSQRASIMNPPPAPNRQLPSPPGRSLPSPTSINFPSPSAGSYGSSSNPMSLPPPSGLHQSSLNAYLPPIGSTHSPDALQAHSAALQHEVSVQKIALASLQGEHNKLLAAFSRSQTRASALEKKHQVSDTEIISLTEEKLRLQSQVTDLEKDVEQLARSRDEYRQSAVQEGAQYVEMIKKASRLEEMADEERKAWAVLKAEMEQRIESLTTRNDQGNSTTLAIPLRRSLEDSATPPSSIEGQSILKAEPATETHSTSYPVPSQESDIELKEEIRRLRSRCAEAEEALRAVRDDSRNMEGIVQALGLAGKSIMERADRTLGNVPRIDEA</sequence>
<feature type="coiled-coil region" evidence="1">
    <location>
        <begin position="611"/>
        <end position="638"/>
    </location>
</feature>
<feature type="region of interest" description="Disordered" evidence="2">
    <location>
        <begin position="571"/>
        <end position="611"/>
    </location>
</feature>
<feature type="compositionally biased region" description="Basic and acidic residues" evidence="2">
    <location>
        <begin position="61"/>
        <end position="73"/>
    </location>
</feature>
<feature type="compositionally biased region" description="Polar residues" evidence="2">
    <location>
        <begin position="322"/>
        <end position="332"/>
    </location>
</feature>
<dbReference type="Proteomes" id="UP000070700">
    <property type="component" value="Unassembled WGS sequence"/>
</dbReference>
<keyword evidence="4" id="KW-1185">Reference proteome</keyword>
<feature type="compositionally biased region" description="Polar residues" evidence="2">
    <location>
        <begin position="109"/>
        <end position="126"/>
    </location>
</feature>
<proteinExistence type="predicted"/>
<feature type="coiled-coil region" evidence="1">
    <location>
        <begin position="477"/>
        <end position="564"/>
    </location>
</feature>
<dbReference type="AlphaFoldDB" id="A0A194XLG2"/>
<feature type="compositionally biased region" description="Basic and acidic residues" evidence="2">
    <location>
        <begin position="1"/>
        <end position="11"/>
    </location>
</feature>
<dbReference type="GeneID" id="28820241"/>
<dbReference type="OrthoDB" id="5427204at2759"/>
<evidence type="ECO:0000313" key="3">
    <source>
        <dbReference type="EMBL" id="KUJ20971.1"/>
    </source>
</evidence>
<feature type="region of interest" description="Disordered" evidence="2">
    <location>
        <begin position="1"/>
        <end position="36"/>
    </location>
</feature>
<dbReference type="RefSeq" id="XP_018075326.1">
    <property type="nucleotide sequence ID" value="XM_018210515.1"/>
</dbReference>
<evidence type="ECO:0000313" key="4">
    <source>
        <dbReference type="Proteomes" id="UP000070700"/>
    </source>
</evidence>
<dbReference type="InParanoid" id="A0A194XLG2"/>
<dbReference type="STRING" id="149040.A0A194XLG2"/>
<organism evidence="3 4">
    <name type="scientific">Mollisia scopiformis</name>
    <name type="common">Conifer needle endophyte fungus</name>
    <name type="synonym">Phialocephala scopiformis</name>
    <dbReference type="NCBI Taxonomy" id="149040"/>
    <lineage>
        <taxon>Eukaryota</taxon>
        <taxon>Fungi</taxon>
        <taxon>Dikarya</taxon>
        <taxon>Ascomycota</taxon>
        <taxon>Pezizomycotina</taxon>
        <taxon>Leotiomycetes</taxon>
        <taxon>Helotiales</taxon>
        <taxon>Mollisiaceae</taxon>
        <taxon>Mollisia</taxon>
    </lineage>
</organism>
<feature type="compositionally biased region" description="Polar residues" evidence="2">
    <location>
        <begin position="597"/>
        <end position="609"/>
    </location>
</feature>
<feature type="compositionally biased region" description="Low complexity" evidence="2">
    <location>
        <begin position="371"/>
        <end position="395"/>
    </location>
</feature>
<dbReference type="EMBL" id="KQ947408">
    <property type="protein sequence ID" value="KUJ20971.1"/>
    <property type="molecule type" value="Genomic_DNA"/>
</dbReference>
<feature type="compositionally biased region" description="Pro residues" evidence="2">
    <location>
        <begin position="355"/>
        <end position="370"/>
    </location>
</feature>
<feature type="region of interest" description="Disordered" evidence="2">
    <location>
        <begin position="109"/>
        <end position="132"/>
    </location>
</feature>
<reference evidence="3 4" key="1">
    <citation type="submission" date="2015-10" db="EMBL/GenBank/DDBJ databases">
        <title>Full genome of DAOMC 229536 Phialocephala scopiformis, a fungal endophyte of spruce producing the potent anti-insectan compound rugulosin.</title>
        <authorList>
            <consortium name="DOE Joint Genome Institute"/>
            <person name="Walker A.K."/>
            <person name="Frasz S.L."/>
            <person name="Seifert K.A."/>
            <person name="Miller J.D."/>
            <person name="Mondo S.J."/>
            <person name="Labutti K."/>
            <person name="Lipzen A."/>
            <person name="Dockter R."/>
            <person name="Kennedy M."/>
            <person name="Grigoriev I.V."/>
            <person name="Spatafora J.W."/>
        </authorList>
    </citation>
    <scope>NUCLEOTIDE SEQUENCE [LARGE SCALE GENOMIC DNA]</scope>
    <source>
        <strain evidence="3 4">CBS 120377</strain>
    </source>
</reference>
<feature type="region of interest" description="Disordered" evidence="2">
    <location>
        <begin position="322"/>
        <end position="421"/>
    </location>
</feature>